<dbReference type="AlphaFoldDB" id="A0A1A9VG27"/>
<organism evidence="1 2">
    <name type="scientific">Glossina austeni</name>
    <name type="common">Savannah tsetse fly</name>
    <dbReference type="NCBI Taxonomy" id="7395"/>
    <lineage>
        <taxon>Eukaryota</taxon>
        <taxon>Metazoa</taxon>
        <taxon>Ecdysozoa</taxon>
        <taxon>Arthropoda</taxon>
        <taxon>Hexapoda</taxon>
        <taxon>Insecta</taxon>
        <taxon>Pterygota</taxon>
        <taxon>Neoptera</taxon>
        <taxon>Endopterygota</taxon>
        <taxon>Diptera</taxon>
        <taxon>Brachycera</taxon>
        <taxon>Muscomorpha</taxon>
        <taxon>Hippoboscoidea</taxon>
        <taxon>Glossinidae</taxon>
        <taxon>Glossina</taxon>
    </lineage>
</organism>
<name>A0A1A9VG27_GLOAU</name>
<evidence type="ECO:0000313" key="1">
    <source>
        <dbReference type="EnsemblMetazoa" id="GAUT036059-PA"/>
    </source>
</evidence>
<accession>A0A1A9VG27</accession>
<dbReference type="Proteomes" id="UP000078200">
    <property type="component" value="Unassembled WGS sequence"/>
</dbReference>
<dbReference type="EnsemblMetazoa" id="GAUT036059-RA">
    <property type="protein sequence ID" value="GAUT036059-PA"/>
    <property type="gene ID" value="GAUT036059"/>
</dbReference>
<keyword evidence="2" id="KW-1185">Reference proteome</keyword>
<reference evidence="1" key="1">
    <citation type="submission" date="2020-05" db="UniProtKB">
        <authorList>
            <consortium name="EnsemblMetazoa"/>
        </authorList>
    </citation>
    <scope>IDENTIFICATION</scope>
    <source>
        <strain evidence="1">TTRI</strain>
    </source>
</reference>
<dbReference type="VEuPathDB" id="VectorBase:GAUT036059"/>
<dbReference type="STRING" id="7395.A0A1A9VG27"/>
<evidence type="ECO:0000313" key="2">
    <source>
        <dbReference type="Proteomes" id="UP000078200"/>
    </source>
</evidence>
<sequence length="167" mass="19251">MFQKKISLAVEFSNSRCFRVQPLNVKKTFLTKQIVLILDHSALPEISTLLRNYSWSVLEMSKVHEILVQVTDIAAVIPKYSFNIVKFFCSGNGAVASSISNSSTPIRAHFQFQSKRLCGIHLRKHQKCRNVPPEWMDIELLEESKRDVRVVRDTPVNMQYSTHSSWQ</sequence>
<proteinExistence type="predicted"/>
<protein>
    <submittedName>
        <fullName evidence="1">Uncharacterized protein</fullName>
    </submittedName>
</protein>